<evidence type="ECO:0000313" key="2">
    <source>
        <dbReference type="Proteomes" id="UP001501470"/>
    </source>
</evidence>
<keyword evidence="2" id="KW-1185">Reference proteome</keyword>
<protein>
    <submittedName>
        <fullName evidence="1">Uncharacterized protein</fullName>
    </submittedName>
</protein>
<evidence type="ECO:0000313" key="1">
    <source>
        <dbReference type="EMBL" id="GAA1568286.1"/>
    </source>
</evidence>
<comment type="caution">
    <text evidence="1">The sequence shown here is derived from an EMBL/GenBank/DDBJ whole genome shotgun (WGS) entry which is preliminary data.</text>
</comment>
<accession>A0ABN2D0Z9</accession>
<dbReference type="Proteomes" id="UP001501470">
    <property type="component" value="Unassembled WGS sequence"/>
</dbReference>
<gene>
    <name evidence="1" type="ORF">GCM10009827_107470</name>
</gene>
<dbReference type="EMBL" id="BAAAQD010000039">
    <property type="protein sequence ID" value="GAA1568286.1"/>
    <property type="molecule type" value="Genomic_DNA"/>
</dbReference>
<sequence>MDALVSPLLRSSQGIRPPHAPAATEAEVEAITALARTRGATRLAIGSGRADDDLTTARAVATRWEALGGEIVTTLTWPETAASWLRQATRFTAADPDLWIMTGSPVGWAQMTRRLLWSTSWRPARTILAAALSGRAALDLVGLANLDGITGVTESGRAWRIEHEVVTAHHVRT</sequence>
<name>A0ABN2D0Z9_9ACTN</name>
<organism evidence="1 2">
    <name type="scientific">Dactylosporangium maewongense</name>
    <dbReference type="NCBI Taxonomy" id="634393"/>
    <lineage>
        <taxon>Bacteria</taxon>
        <taxon>Bacillati</taxon>
        <taxon>Actinomycetota</taxon>
        <taxon>Actinomycetes</taxon>
        <taxon>Micromonosporales</taxon>
        <taxon>Micromonosporaceae</taxon>
        <taxon>Dactylosporangium</taxon>
    </lineage>
</organism>
<reference evidence="1 2" key="1">
    <citation type="journal article" date="2019" name="Int. J. Syst. Evol. Microbiol.">
        <title>The Global Catalogue of Microorganisms (GCM) 10K type strain sequencing project: providing services to taxonomists for standard genome sequencing and annotation.</title>
        <authorList>
            <consortium name="The Broad Institute Genomics Platform"/>
            <consortium name="The Broad Institute Genome Sequencing Center for Infectious Disease"/>
            <person name="Wu L."/>
            <person name="Ma J."/>
        </authorList>
    </citation>
    <scope>NUCLEOTIDE SEQUENCE [LARGE SCALE GENOMIC DNA]</scope>
    <source>
        <strain evidence="1 2">JCM 15933</strain>
    </source>
</reference>
<dbReference type="SUPFAM" id="SSF53822">
    <property type="entry name" value="Periplasmic binding protein-like I"/>
    <property type="match status" value="1"/>
</dbReference>
<dbReference type="InterPro" id="IPR028082">
    <property type="entry name" value="Peripla_BP_I"/>
</dbReference>
<dbReference type="Gene3D" id="3.40.50.2300">
    <property type="match status" value="1"/>
</dbReference>
<proteinExistence type="predicted"/>
<dbReference type="RefSeq" id="WP_344513635.1">
    <property type="nucleotide sequence ID" value="NZ_BAAAQD010000039.1"/>
</dbReference>